<dbReference type="EC" id="2.1.1.221" evidence="1"/>
<dbReference type="AlphaFoldDB" id="A0AAD5PE98"/>
<proteinExistence type="predicted"/>
<dbReference type="FunFam" id="3.40.1280.30:FF:000001">
    <property type="entry name" value="tRNA methyltransferase 10 homolog A"/>
    <property type="match status" value="1"/>
</dbReference>
<evidence type="ECO:0000256" key="6">
    <source>
        <dbReference type="ARBA" id="ARBA00031792"/>
    </source>
</evidence>
<dbReference type="InterPro" id="IPR028564">
    <property type="entry name" value="MT_TRM10-typ"/>
</dbReference>
<evidence type="ECO:0000313" key="14">
    <source>
        <dbReference type="Proteomes" id="UP001209540"/>
    </source>
</evidence>
<reference evidence="13" key="1">
    <citation type="journal article" date="2022" name="IScience">
        <title>Evolution of zygomycete secretomes and the origins of terrestrial fungal ecologies.</title>
        <authorList>
            <person name="Chang Y."/>
            <person name="Wang Y."/>
            <person name="Mondo S."/>
            <person name="Ahrendt S."/>
            <person name="Andreopoulos W."/>
            <person name="Barry K."/>
            <person name="Beard J."/>
            <person name="Benny G.L."/>
            <person name="Blankenship S."/>
            <person name="Bonito G."/>
            <person name="Cuomo C."/>
            <person name="Desiro A."/>
            <person name="Gervers K.A."/>
            <person name="Hundley H."/>
            <person name="Kuo A."/>
            <person name="LaButti K."/>
            <person name="Lang B.F."/>
            <person name="Lipzen A."/>
            <person name="O'Donnell K."/>
            <person name="Pangilinan J."/>
            <person name="Reynolds N."/>
            <person name="Sandor L."/>
            <person name="Smith M.E."/>
            <person name="Tsang A."/>
            <person name="Grigoriev I.V."/>
            <person name="Stajich J.E."/>
            <person name="Spatafora J.W."/>
        </authorList>
    </citation>
    <scope>NUCLEOTIDE SEQUENCE</scope>
    <source>
        <strain evidence="13">RSA 2281</strain>
    </source>
</reference>
<dbReference type="EMBL" id="JAIXMP010000013">
    <property type="protein sequence ID" value="KAI9263279.1"/>
    <property type="molecule type" value="Genomic_DNA"/>
</dbReference>
<dbReference type="InterPro" id="IPR007356">
    <property type="entry name" value="tRNA_m1G_MeTrfase_euk"/>
</dbReference>
<sequence>NNNSNIRTYQGITYDITDPKYQGLSKNALKRLLKDEVWNATRDQRNKFQKEKKKRKSAERRKLIQEGVIPPPPPKRARTEIEPSPVRVVVDCSFTSYMHDTEVKSLQAQLVRCHSANRAGLHPMQITVTSFDDALKHAFEKKTPTFTNWKNIEFSTEPYLEKFDTSKLVYLSADSDNVVRELEDDKVYIIGGIVDKNRHKGLCQKKATDQGIATAALPIGEYLQMASRKVLTVNHVYEIMIKWLETRDWEKAFLEIIPGRKLKDSKLIGEEEEEEED</sequence>
<evidence type="ECO:0000256" key="2">
    <source>
        <dbReference type="ARBA" id="ARBA00020451"/>
    </source>
</evidence>
<name>A0AAD5PE98_9FUNG</name>
<protein>
    <recommendedName>
        <fullName evidence="2">tRNA (guanine(9)-N1)-methyltransferase</fullName>
        <ecNumber evidence="1">2.1.1.221</ecNumber>
    </recommendedName>
    <alternativeName>
        <fullName evidence="7">tRNA methyltransferase 10</fullName>
    </alternativeName>
    <alternativeName>
        <fullName evidence="6">tRNA(m1G9)-methyltransferase</fullName>
    </alternativeName>
</protein>
<evidence type="ECO:0000259" key="12">
    <source>
        <dbReference type="PROSITE" id="PS51675"/>
    </source>
</evidence>
<evidence type="ECO:0000256" key="9">
    <source>
        <dbReference type="PIRSR" id="PIRSR016323-1"/>
    </source>
</evidence>
<dbReference type="GO" id="GO:0000049">
    <property type="term" value="F:tRNA binding"/>
    <property type="evidence" value="ECO:0007669"/>
    <property type="project" value="TreeGrafter"/>
</dbReference>
<keyword evidence="5" id="KW-0949">S-adenosyl-L-methionine</keyword>
<dbReference type="CDD" id="cd18089">
    <property type="entry name" value="SPOUT_Trm10-like"/>
    <property type="match status" value="1"/>
</dbReference>
<evidence type="ECO:0000256" key="7">
    <source>
        <dbReference type="ARBA" id="ARBA00032166"/>
    </source>
</evidence>
<keyword evidence="4" id="KW-0808">Transferase</keyword>
<organism evidence="13 14">
    <name type="scientific">Phascolomyces articulosus</name>
    <dbReference type="NCBI Taxonomy" id="60185"/>
    <lineage>
        <taxon>Eukaryota</taxon>
        <taxon>Fungi</taxon>
        <taxon>Fungi incertae sedis</taxon>
        <taxon>Mucoromycota</taxon>
        <taxon>Mucoromycotina</taxon>
        <taxon>Mucoromycetes</taxon>
        <taxon>Mucorales</taxon>
        <taxon>Lichtheimiaceae</taxon>
        <taxon>Phascolomyces</taxon>
    </lineage>
</organism>
<dbReference type="PANTHER" id="PTHR13563:SF13">
    <property type="entry name" value="TRNA METHYLTRANSFERASE 10 HOMOLOG A"/>
    <property type="match status" value="1"/>
</dbReference>
<keyword evidence="14" id="KW-1185">Reference proteome</keyword>
<evidence type="ECO:0000313" key="13">
    <source>
        <dbReference type="EMBL" id="KAI9263279.1"/>
    </source>
</evidence>
<dbReference type="PIRSF" id="PIRSF016323">
    <property type="entry name" value="tRNA_m1G_mtfrase_met"/>
    <property type="match status" value="1"/>
</dbReference>
<dbReference type="Gene3D" id="3.40.1280.30">
    <property type="match status" value="1"/>
</dbReference>
<dbReference type="GO" id="GO:0005634">
    <property type="term" value="C:nucleus"/>
    <property type="evidence" value="ECO:0007669"/>
    <property type="project" value="TreeGrafter"/>
</dbReference>
<dbReference type="PANTHER" id="PTHR13563">
    <property type="entry name" value="TRNA (GUANINE-9-) METHYLTRANSFERASE"/>
    <property type="match status" value="1"/>
</dbReference>
<feature type="compositionally biased region" description="Basic residues" evidence="11">
    <location>
        <begin position="50"/>
        <end position="59"/>
    </location>
</feature>
<comment type="caution">
    <text evidence="13">The sequence shown here is derived from an EMBL/GenBank/DDBJ whole genome shotgun (WGS) entry which is preliminary data.</text>
</comment>
<dbReference type="Proteomes" id="UP001209540">
    <property type="component" value="Unassembled WGS sequence"/>
</dbReference>
<accession>A0AAD5PE98</accession>
<evidence type="ECO:0000256" key="8">
    <source>
        <dbReference type="ARBA" id="ARBA00048434"/>
    </source>
</evidence>
<evidence type="ECO:0000256" key="3">
    <source>
        <dbReference type="ARBA" id="ARBA00022603"/>
    </source>
</evidence>
<dbReference type="GO" id="GO:0002939">
    <property type="term" value="P:tRNA N1-guanine methylation"/>
    <property type="evidence" value="ECO:0007669"/>
    <property type="project" value="TreeGrafter"/>
</dbReference>
<feature type="binding site" evidence="10">
    <location>
        <position position="217"/>
    </location>
    <ligand>
        <name>S-adenosyl-L-methionine</name>
        <dbReference type="ChEBI" id="CHEBI:59789"/>
    </ligand>
</feature>
<feature type="binding site" evidence="10">
    <location>
        <position position="171"/>
    </location>
    <ligand>
        <name>S-adenosyl-L-methionine</name>
        <dbReference type="ChEBI" id="CHEBI:59789"/>
    </ligand>
</feature>
<evidence type="ECO:0000256" key="5">
    <source>
        <dbReference type="ARBA" id="ARBA00022691"/>
    </source>
</evidence>
<evidence type="ECO:0000256" key="10">
    <source>
        <dbReference type="PIRSR" id="PIRSR016323-2"/>
    </source>
</evidence>
<evidence type="ECO:0000256" key="1">
    <source>
        <dbReference type="ARBA" id="ARBA00012797"/>
    </source>
</evidence>
<dbReference type="InterPro" id="IPR016653">
    <property type="entry name" value="TRM10/TRM10A"/>
</dbReference>
<reference evidence="13" key="2">
    <citation type="submission" date="2023-02" db="EMBL/GenBank/DDBJ databases">
        <authorList>
            <consortium name="DOE Joint Genome Institute"/>
            <person name="Mondo S.J."/>
            <person name="Chang Y."/>
            <person name="Wang Y."/>
            <person name="Ahrendt S."/>
            <person name="Andreopoulos W."/>
            <person name="Barry K."/>
            <person name="Beard J."/>
            <person name="Benny G.L."/>
            <person name="Blankenship S."/>
            <person name="Bonito G."/>
            <person name="Cuomo C."/>
            <person name="Desiro A."/>
            <person name="Gervers K.A."/>
            <person name="Hundley H."/>
            <person name="Kuo A."/>
            <person name="LaButti K."/>
            <person name="Lang B.F."/>
            <person name="Lipzen A."/>
            <person name="O'Donnell K."/>
            <person name="Pangilinan J."/>
            <person name="Reynolds N."/>
            <person name="Sandor L."/>
            <person name="Smith M.W."/>
            <person name="Tsang A."/>
            <person name="Grigoriev I.V."/>
            <person name="Stajich J.E."/>
            <person name="Spatafora J.W."/>
        </authorList>
    </citation>
    <scope>NUCLEOTIDE SEQUENCE</scope>
    <source>
        <strain evidence="13">RSA 2281</strain>
    </source>
</reference>
<feature type="active site" description="Proton acceptor" evidence="9">
    <location>
        <position position="195"/>
    </location>
</feature>
<keyword evidence="3" id="KW-0489">Methyltransferase</keyword>
<feature type="binding site" evidence="10">
    <location>
        <position position="191"/>
    </location>
    <ligand>
        <name>S-adenosyl-L-methionine</name>
        <dbReference type="ChEBI" id="CHEBI:59789"/>
    </ligand>
</feature>
<dbReference type="PROSITE" id="PS51675">
    <property type="entry name" value="SAM_MT_TRM10"/>
    <property type="match status" value="1"/>
</dbReference>
<evidence type="ECO:0000256" key="11">
    <source>
        <dbReference type="SAM" id="MobiDB-lite"/>
    </source>
</evidence>
<dbReference type="InterPro" id="IPR038459">
    <property type="entry name" value="MT_TRM10-typ_sf"/>
</dbReference>
<feature type="region of interest" description="Disordered" evidence="11">
    <location>
        <begin position="44"/>
        <end position="81"/>
    </location>
</feature>
<feature type="binding site" evidence="10">
    <location>
        <position position="203"/>
    </location>
    <ligand>
        <name>S-adenosyl-L-methionine</name>
        <dbReference type="ChEBI" id="CHEBI:59789"/>
    </ligand>
</feature>
<feature type="domain" description="SAM-dependent MTase TRM10-type" evidence="12">
    <location>
        <begin position="73"/>
        <end position="264"/>
    </location>
</feature>
<gene>
    <name evidence="13" type="ORF">BDA99DRAFT_416910</name>
</gene>
<comment type="catalytic activity">
    <reaction evidence="8">
        <text>guanosine(9) in tRNA + S-adenosyl-L-methionine = N(1)-methylguanosine(9) in tRNA + S-adenosyl-L-homocysteine + H(+)</text>
        <dbReference type="Rhea" id="RHEA:43156"/>
        <dbReference type="Rhea" id="RHEA-COMP:10367"/>
        <dbReference type="Rhea" id="RHEA-COMP:10368"/>
        <dbReference type="ChEBI" id="CHEBI:15378"/>
        <dbReference type="ChEBI" id="CHEBI:57856"/>
        <dbReference type="ChEBI" id="CHEBI:59789"/>
        <dbReference type="ChEBI" id="CHEBI:73542"/>
        <dbReference type="ChEBI" id="CHEBI:74269"/>
        <dbReference type="EC" id="2.1.1.221"/>
    </reaction>
</comment>
<feature type="non-terminal residue" evidence="13">
    <location>
        <position position="1"/>
    </location>
</feature>
<feature type="non-terminal residue" evidence="13">
    <location>
        <position position="277"/>
    </location>
</feature>
<evidence type="ECO:0000256" key="4">
    <source>
        <dbReference type="ARBA" id="ARBA00022679"/>
    </source>
</evidence>
<dbReference type="GO" id="GO:0052905">
    <property type="term" value="F:tRNA (guanosine(9)-N1)-methyltransferase activity"/>
    <property type="evidence" value="ECO:0007669"/>
    <property type="project" value="UniProtKB-EC"/>
</dbReference>